<accession>A0A3D4SYL7</accession>
<name>A0A3D4SYL7_9CORY</name>
<sequence length="219" mass="24878">MFLGLTHSRQCKVRFDSGELEGLEDWVVTRDLACRWGERRALVRDEERAAKMAAEDEGVWDEVTEEAISTVMVASGEYMGFGRVWSGDPVTAQRYWDRGGLTGTPLEYDSVNYRDRFGAWNLWYATALKAAQSFAPAESELVDLYLRGIEEELKAEGFEPGNRFSHDLLRKWAPSHALVRAWSQVPRGIAAENEITRLRSVVSQAVRFLRDAGEERKAD</sequence>
<protein>
    <submittedName>
        <fullName evidence="1">Uncharacterized protein</fullName>
    </submittedName>
</protein>
<organism evidence="1 2">
    <name type="scientific">Corynebacterium nuruki</name>
    <dbReference type="NCBI Taxonomy" id="1032851"/>
    <lineage>
        <taxon>Bacteria</taxon>
        <taxon>Bacillati</taxon>
        <taxon>Actinomycetota</taxon>
        <taxon>Actinomycetes</taxon>
        <taxon>Mycobacteriales</taxon>
        <taxon>Corynebacteriaceae</taxon>
        <taxon>Corynebacterium</taxon>
    </lineage>
</organism>
<evidence type="ECO:0000313" key="1">
    <source>
        <dbReference type="EMBL" id="HCT14165.1"/>
    </source>
</evidence>
<gene>
    <name evidence="1" type="ORF">DIW82_05040</name>
</gene>
<evidence type="ECO:0000313" key="2">
    <source>
        <dbReference type="Proteomes" id="UP000261739"/>
    </source>
</evidence>
<dbReference type="AlphaFoldDB" id="A0A3D4SYL7"/>
<reference evidence="1 2" key="1">
    <citation type="journal article" date="2018" name="Nat. Biotechnol.">
        <title>A standardized bacterial taxonomy based on genome phylogeny substantially revises the tree of life.</title>
        <authorList>
            <person name="Parks D.H."/>
            <person name="Chuvochina M."/>
            <person name="Waite D.W."/>
            <person name="Rinke C."/>
            <person name="Skarshewski A."/>
            <person name="Chaumeil P.A."/>
            <person name="Hugenholtz P."/>
        </authorList>
    </citation>
    <scope>NUCLEOTIDE SEQUENCE [LARGE SCALE GENOMIC DNA]</scope>
    <source>
        <strain evidence="1">UBA11247</strain>
    </source>
</reference>
<dbReference type="Proteomes" id="UP000261739">
    <property type="component" value="Unassembled WGS sequence"/>
</dbReference>
<proteinExistence type="predicted"/>
<dbReference type="EMBL" id="DQID01000141">
    <property type="protein sequence ID" value="HCT14165.1"/>
    <property type="molecule type" value="Genomic_DNA"/>
</dbReference>
<comment type="caution">
    <text evidence="1">The sequence shown here is derived from an EMBL/GenBank/DDBJ whole genome shotgun (WGS) entry which is preliminary data.</text>
</comment>